<dbReference type="PANTHER" id="PTHR31900:SF34">
    <property type="entry name" value="EMB|CAB62440.1-RELATED"/>
    <property type="match status" value="1"/>
</dbReference>
<dbReference type="Gene3D" id="3.80.10.10">
    <property type="entry name" value="Ribonuclease Inhibitor"/>
    <property type="match status" value="1"/>
</dbReference>
<dbReference type="PANTHER" id="PTHR31900">
    <property type="entry name" value="F-BOX/RNI SUPERFAMILY PROTEIN-RELATED"/>
    <property type="match status" value="1"/>
</dbReference>
<keyword evidence="4" id="KW-1185">Reference proteome</keyword>
<dbReference type="Pfam" id="PF00646">
    <property type="entry name" value="F-box"/>
    <property type="match status" value="1"/>
</dbReference>
<dbReference type="Proteomes" id="UP000504609">
    <property type="component" value="Unplaced"/>
</dbReference>
<feature type="domain" description="F-box" evidence="1">
    <location>
        <begin position="8"/>
        <end position="42"/>
    </location>
</feature>
<evidence type="ECO:0000259" key="3">
    <source>
        <dbReference type="Pfam" id="PF23622"/>
    </source>
</evidence>
<dbReference type="SUPFAM" id="SSF81383">
    <property type="entry name" value="F-box domain"/>
    <property type="match status" value="1"/>
</dbReference>
<dbReference type="InterPro" id="IPR032675">
    <property type="entry name" value="LRR_dom_sf"/>
</dbReference>
<dbReference type="KEGG" id="cmos:111436214"/>
<dbReference type="InterPro" id="IPR053781">
    <property type="entry name" value="F-box_AtFBL13-like"/>
</dbReference>
<reference evidence="5" key="1">
    <citation type="submission" date="2025-08" db="UniProtKB">
        <authorList>
            <consortium name="RefSeq"/>
        </authorList>
    </citation>
    <scope>IDENTIFICATION</scope>
    <source>
        <tissue evidence="5">Young leaves</tissue>
    </source>
</reference>
<evidence type="ECO:0000313" key="5">
    <source>
        <dbReference type="RefSeq" id="XP_022929718.1"/>
    </source>
</evidence>
<feature type="domain" description="FBD" evidence="2">
    <location>
        <begin position="394"/>
        <end position="427"/>
    </location>
</feature>
<sequence>MAGVDRLDMLPDVLLSMIVSSLPFKEAVRTSILSKRWVRIWQATKNIELEEVFFVGREPTDQQTRDARRRGFIEFCMNFLRLYQEPTVRKFSLSLSNPRGDGNGGFVDECIRFAVYRNVEDLELVFSNSAWIEDDDDGVQPESMFDLPPIVYGHENLRSLKLYACGFRPAEFENLNALRHLSLGWLEVGIGEIRYFLKKCPLLESLNLKRCWNATHFEIWGNKDNLRLRRLAIEQCKFLNDWISVEAPNLTYFRYSGGVGSFRMDVNRCFEEADLSFEIDDEDDHSEIANLLYILLDSLYSAKVLSVCSSLLQVIPNGEEPIQMQAPLNVQHLTFSTSIHPNEFYGIAFLLNSCPHLSTLTLMLGEGNVLQEYEPPFALDVTRFWETNMTIMTCLSKSLEIVDARGFTGTPNEITFLAYLIHYGRRLRGVFVAVDSDDGFENTQIYTRKAQVLNTIKPASRNLQVHIY</sequence>
<organism evidence="4 5">
    <name type="scientific">Cucurbita moschata</name>
    <name type="common">Winter crookneck squash</name>
    <name type="synonym">Cucurbita pepo var. moschata</name>
    <dbReference type="NCBI Taxonomy" id="3662"/>
    <lineage>
        <taxon>Eukaryota</taxon>
        <taxon>Viridiplantae</taxon>
        <taxon>Streptophyta</taxon>
        <taxon>Embryophyta</taxon>
        <taxon>Tracheophyta</taxon>
        <taxon>Spermatophyta</taxon>
        <taxon>Magnoliopsida</taxon>
        <taxon>eudicotyledons</taxon>
        <taxon>Gunneridae</taxon>
        <taxon>Pentapetalae</taxon>
        <taxon>rosids</taxon>
        <taxon>fabids</taxon>
        <taxon>Cucurbitales</taxon>
        <taxon>Cucurbitaceae</taxon>
        <taxon>Cucurbiteae</taxon>
        <taxon>Cucurbita</taxon>
    </lineage>
</organism>
<evidence type="ECO:0000259" key="2">
    <source>
        <dbReference type="Pfam" id="PF08387"/>
    </source>
</evidence>
<evidence type="ECO:0000313" key="4">
    <source>
        <dbReference type="Proteomes" id="UP000504609"/>
    </source>
</evidence>
<dbReference type="Pfam" id="PF08387">
    <property type="entry name" value="FBD"/>
    <property type="match status" value="1"/>
</dbReference>
<protein>
    <submittedName>
        <fullName evidence="5">F-box protein At3g62230-like</fullName>
    </submittedName>
</protein>
<gene>
    <name evidence="5" type="primary">LOC111436214</name>
</gene>
<dbReference type="InterPro" id="IPR036047">
    <property type="entry name" value="F-box-like_dom_sf"/>
</dbReference>
<proteinExistence type="predicted"/>
<name>A0A6J1ET07_CUCMO</name>
<dbReference type="InterPro" id="IPR050232">
    <property type="entry name" value="FBL13/AtMIF1-like"/>
</dbReference>
<evidence type="ECO:0000259" key="1">
    <source>
        <dbReference type="Pfam" id="PF00646"/>
    </source>
</evidence>
<dbReference type="RefSeq" id="XP_022929718.1">
    <property type="nucleotide sequence ID" value="XM_023073950.1"/>
</dbReference>
<dbReference type="InterPro" id="IPR001810">
    <property type="entry name" value="F-box_dom"/>
</dbReference>
<dbReference type="InterPro" id="IPR006566">
    <property type="entry name" value="FBD"/>
</dbReference>
<dbReference type="AlphaFoldDB" id="A0A6J1ET07"/>
<dbReference type="Pfam" id="PF23622">
    <property type="entry name" value="LRR_At1g61320_AtMIF1"/>
    <property type="match status" value="1"/>
</dbReference>
<dbReference type="GeneID" id="111436214"/>
<dbReference type="SUPFAM" id="SSF52047">
    <property type="entry name" value="RNI-like"/>
    <property type="match status" value="1"/>
</dbReference>
<dbReference type="InterPro" id="IPR055357">
    <property type="entry name" value="LRR_At1g61320_AtMIF1"/>
</dbReference>
<dbReference type="CDD" id="cd22160">
    <property type="entry name" value="F-box_AtFBL13-like"/>
    <property type="match status" value="1"/>
</dbReference>
<feature type="domain" description="At1g61320/AtMIF1 LRR" evidence="3">
    <location>
        <begin position="88"/>
        <end position="365"/>
    </location>
</feature>
<accession>A0A6J1ET07</accession>